<organism evidence="3 4">
    <name type="scientific">Haloarcula saliterrae</name>
    <dbReference type="NCBI Taxonomy" id="2950534"/>
    <lineage>
        <taxon>Archaea</taxon>
        <taxon>Methanobacteriati</taxon>
        <taxon>Methanobacteriota</taxon>
        <taxon>Stenosarchaea group</taxon>
        <taxon>Halobacteria</taxon>
        <taxon>Halobacteriales</taxon>
        <taxon>Haloarculaceae</taxon>
        <taxon>Haloarcula</taxon>
    </lineage>
</organism>
<dbReference type="Proteomes" id="UP001259659">
    <property type="component" value="Unassembled WGS sequence"/>
</dbReference>
<sequence>MSGPDPTHTLGDHPNTDAAECVGDDGPTYNPRTDTYVGTFDVESASVAVMEALAAIRHCEPTELEPLYDSVDPDALDRLVESSSNGVRVTVHIDGFEVVVTGDCRLEITPPSEPSI</sequence>
<comment type="caution">
    <text evidence="3">The sequence shown here is derived from an EMBL/GenBank/DDBJ whole genome shotgun (WGS) entry which is preliminary data.</text>
</comment>
<evidence type="ECO:0000259" key="2">
    <source>
        <dbReference type="Pfam" id="PF18545"/>
    </source>
</evidence>
<proteinExistence type="predicted"/>
<dbReference type="Pfam" id="PF18545">
    <property type="entry name" value="HalOD1"/>
    <property type="match status" value="1"/>
</dbReference>
<gene>
    <name evidence="3" type="ORF">NDI56_03580</name>
</gene>
<keyword evidence="4" id="KW-1185">Reference proteome</keyword>
<dbReference type="InterPro" id="IPR040624">
    <property type="entry name" value="HalOD1"/>
</dbReference>
<accession>A0ABU2F9G5</accession>
<evidence type="ECO:0000256" key="1">
    <source>
        <dbReference type="SAM" id="MobiDB-lite"/>
    </source>
</evidence>
<reference evidence="3 4" key="1">
    <citation type="submission" date="2022-06" db="EMBL/GenBank/DDBJ databases">
        <title>Haloarcula sp. a new haloarchaeum isolate from saline soil.</title>
        <authorList>
            <person name="Strakova D."/>
            <person name="Galisteo C."/>
            <person name="Sanchez-Porro C."/>
            <person name="Ventosa A."/>
        </authorList>
    </citation>
    <scope>NUCLEOTIDE SEQUENCE [LARGE SCALE GENOMIC DNA]</scope>
    <source>
        <strain evidence="3 4">S1CR25-12</strain>
    </source>
</reference>
<name>A0ABU2F9G5_9EURY</name>
<feature type="region of interest" description="Disordered" evidence="1">
    <location>
        <begin position="1"/>
        <end position="34"/>
    </location>
</feature>
<protein>
    <recommendedName>
        <fullName evidence="2">Halobacterial output domain-containing protein</fullName>
    </recommendedName>
</protein>
<dbReference type="RefSeq" id="WP_310918055.1">
    <property type="nucleotide sequence ID" value="NZ_JAMQON010000001.1"/>
</dbReference>
<dbReference type="EMBL" id="JAMQON010000001">
    <property type="protein sequence ID" value="MDS0258490.1"/>
    <property type="molecule type" value="Genomic_DNA"/>
</dbReference>
<feature type="domain" description="Halobacterial output" evidence="2">
    <location>
        <begin position="43"/>
        <end position="110"/>
    </location>
</feature>
<evidence type="ECO:0000313" key="4">
    <source>
        <dbReference type="Proteomes" id="UP001259659"/>
    </source>
</evidence>
<evidence type="ECO:0000313" key="3">
    <source>
        <dbReference type="EMBL" id="MDS0258490.1"/>
    </source>
</evidence>